<comment type="caution">
    <text evidence="1">The sequence shown here is derived from an EMBL/GenBank/DDBJ whole genome shotgun (WGS) entry which is preliminary data.</text>
</comment>
<reference evidence="1 2" key="1">
    <citation type="submission" date="2018-08" db="EMBL/GenBank/DDBJ databases">
        <title>Chitinophaga sp. K20C18050901, a novel bacterium isolated from forest soil.</title>
        <authorList>
            <person name="Wang C."/>
        </authorList>
    </citation>
    <scope>NUCLEOTIDE SEQUENCE [LARGE SCALE GENOMIC DNA]</scope>
    <source>
        <strain evidence="1 2">K20C18050901</strain>
    </source>
</reference>
<dbReference type="Proteomes" id="UP000261174">
    <property type="component" value="Unassembled WGS sequence"/>
</dbReference>
<proteinExistence type="predicted"/>
<sequence>MLRRLLKLFSIAWQLRRWLTINPFKYKKAFVIPLFVWLLKFNVKLKRNCNNLVSMSRKLSNFDSYLSFLNSKPVQFLLIGRSFWVDAKLGKSLFPAKFRLCYIKNFKFDQTELIL</sequence>
<protein>
    <submittedName>
        <fullName evidence="1">Uncharacterized protein</fullName>
    </submittedName>
</protein>
<organism evidence="1 2">
    <name type="scientific">Chitinophaga silvisoli</name>
    <dbReference type="NCBI Taxonomy" id="2291814"/>
    <lineage>
        <taxon>Bacteria</taxon>
        <taxon>Pseudomonadati</taxon>
        <taxon>Bacteroidota</taxon>
        <taxon>Chitinophagia</taxon>
        <taxon>Chitinophagales</taxon>
        <taxon>Chitinophagaceae</taxon>
        <taxon>Chitinophaga</taxon>
    </lineage>
</organism>
<keyword evidence="2" id="KW-1185">Reference proteome</keyword>
<evidence type="ECO:0000313" key="1">
    <source>
        <dbReference type="EMBL" id="RFM30737.1"/>
    </source>
</evidence>
<dbReference type="EMBL" id="QTJV01000019">
    <property type="protein sequence ID" value="RFM30737.1"/>
    <property type="molecule type" value="Genomic_DNA"/>
</dbReference>
<name>A0A3E1NS46_9BACT</name>
<evidence type="ECO:0000313" key="2">
    <source>
        <dbReference type="Proteomes" id="UP000261174"/>
    </source>
</evidence>
<accession>A0A3E1NS46</accession>
<dbReference type="AlphaFoldDB" id="A0A3E1NS46"/>
<gene>
    <name evidence="1" type="ORF">DXN04_31990</name>
</gene>